<feature type="region of interest" description="Disordered" evidence="1">
    <location>
        <begin position="470"/>
        <end position="527"/>
    </location>
</feature>
<keyword evidence="3" id="KW-1185">Reference proteome</keyword>
<proteinExistence type="predicted"/>
<feature type="compositionally biased region" description="Polar residues" evidence="1">
    <location>
        <begin position="1"/>
        <end position="11"/>
    </location>
</feature>
<feature type="region of interest" description="Disordered" evidence="1">
    <location>
        <begin position="257"/>
        <end position="285"/>
    </location>
</feature>
<dbReference type="AlphaFoldDB" id="A0A0D2NL33"/>
<evidence type="ECO:0000313" key="3">
    <source>
        <dbReference type="Proteomes" id="UP000054498"/>
    </source>
</evidence>
<feature type="compositionally biased region" description="Low complexity" evidence="1">
    <location>
        <begin position="274"/>
        <end position="285"/>
    </location>
</feature>
<protein>
    <submittedName>
        <fullName evidence="2">Uncharacterized protein</fullName>
    </submittedName>
</protein>
<evidence type="ECO:0000313" key="2">
    <source>
        <dbReference type="EMBL" id="KIZ05466.1"/>
    </source>
</evidence>
<reference evidence="2 3" key="1">
    <citation type="journal article" date="2013" name="BMC Genomics">
        <title>Reconstruction of the lipid metabolism for the microalga Monoraphidium neglectum from its genome sequence reveals characteristics suitable for biofuel production.</title>
        <authorList>
            <person name="Bogen C."/>
            <person name="Al-Dilaimi A."/>
            <person name="Albersmeier A."/>
            <person name="Wichmann J."/>
            <person name="Grundmann M."/>
            <person name="Rupp O."/>
            <person name="Lauersen K.J."/>
            <person name="Blifernez-Klassen O."/>
            <person name="Kalinowski J."/>
            <person name="Goesmann A."/>
            <person name="Mussgnug J.H."/>
            <person name="Kruse O."/>
        </authorList>
    </citation>
    <scope>NUCLEOTIDE SEQUENCE [LARGE SCALE GENOMIC DNA]</scope>
    <source>
        <strain evidence="2 3">SAG 48.87</strain>
    </source>
</reference>
<dbReference type="RefSeq" id="XP_013904485.1">
    <property type="nucleotide sequence ID" value="XM_014049031.1"/>
</dbReference>
<sequence length="527" mass="53988">MNLIASSNSKPSRAVLPSKPATAAARVPAAKREDRFMRGGRALFAAFRAPTPLERLLACVRVALGLLADALRSSSDPQDAPVVTLGHHYVSCRDVAPEGVMTSGSRFHGCQLRLQEICTFDPDEGPKRYAMPEQREQAQPMARLHWQLVPVAHPRAKRLGRDLSVKIELAGNCTITLCGPAGAQHQTQGVPTGARAAAASAAAETYAVQLPSLVLLDPLSAEGSPVAYKGDLIVSCPQTGLTASLRLAKDHSVQGLLEQLPPQPGGTSGGGAAMSGAPQQAAAGQQQVSRQLGVFGGSWRNQVYVSCPSMGTQGIVFECSERSHAPVPPTPVLDAVNLRRMGPVGSPRLWTALHDAVLYSDPRAASGGKAAAKLADALAAHLTGLNLGSADTRDAPAGAGGDAGGGANGKCAGQAVDPDIDAFDRAVEGQGGGSNDQGDQRAVPPCYKAQHAQGRRLWYTLHYSLLDAEPADPSAPNTRPGSAAGRPGSAAGRPGSAAGRPGSAAGRPGSAAGRPGSARPGSGGRSQ</sequence>
<accession>A0A0D2NL33</accession>
<organism evidence="2 3">
    <name type="scientific">Monoraphidium neglectum</name>
    <dbReference type="NCBI Taxonomy" id="145388"/>
    <lineage>
        <taxon>Eukaryota</taxon>
        <taxon>Viridiplantae</taxon>
        <taxon>Chlorophyta</taxon>
        <taxon>core chlorophytes</taxon>
        <taxon>Chlorophyceae</taxon>
        <taxon>CS clade</taxon>
        <taxon>Sphaeropleales</taxon>
        <taxon>Selenastraceae</taxon>
        <taxon>Monoraphidium</taxon>
    </lineage>
</organism>
<feature type="compositionally biased region" description="Gly residues" evidence="1">
    <location>
        <begin position="398"/>
        <end position="408"/>
    </location>
</feature>
<dbReference type="Proteomes" id="UP000054498">
    <property type="component" value="Unassembled WGS sequence"/>
</dbReference>
<dbReference type="KEGG" id="mng:MNEG_2494"/>
<evidence type="ECO:0000256" key="1">
    <source>
        <dbReference type="SAM" id="MobiDB-lite"/>
    </source>
</evidence>
<dbReference type="GeneID" id="25735372"/>
<dbReference type="OrthoDB" id="512930at2759"/>
<feature type="compositionally biased region" description="Low complexity" evidence="1">
    <location>
        <begin position="479"/>
        <end position="520"/>
    </location>
</feature>
<gene>
    <name evidence="2" type="ORF">MNEG_2494</name>
</gene>
<feature type="region of interest" description="Disordered" evidence="1">
    <location>
        <begin position="396"/>
        <end position="415"/>
    </location>
</feature>
<feature type="region of interest" description="Disordered" evidence="1">
    <location>
        <begin position="1"/>
        <end position="20"/>
    </location>
</feature>
<dbReference type="EMBL" id="KK100502">
    <property type="protein sequence ID" value="KIZ05466.1"/>
    <property type="molecule type" value="Genomic_DNA"/>
</dbReference>
<name>A0A0D2NL33_9CHLO</name>